<evidence type="ECO:0000256" key="1">
    <source>
        <dbReference type="ARBA" id="ARBA00004496"/>
    </source>
</evidence>
<dbReference type="STRING" id="862517.HMPREF9225_1907"/>
<feature type="active site" description="S-methylcysteine intermediate" evidence="12">
    <location>
        <position position="326"/>
    </location>
</feature>
<evidence type="ECO:0000256" key="4">
    <source>
        <dbReference type="ARBA" id="ARBA00022552"/>
    </source>
</evidence>
<keyword evidence="9 12" id="KW-0479">Metal-binding</keyword>
<keyword evidence="2 12" id="KW-0004">4Fe-4S</keyword>
<evidence type="ECO:0000256" key="10">
    <source>
        <dbReference type="ARBA" id="ARBA00023004"/>
    </source>
</evidence>
<feature type="binding site" evidence="12">
    <location>
        <position position="283"/>
    </location>
    <ligand>
        <name>S-adenosyl-L-methionine</name>
        <dbReference type="ChEBI" id="CHEBI:59789"/>
    </ligand>
</feature>
<dbReference type="SFLD" id="SFLDS00029">
    <property type="entry name" value="Radical_SAM"/>
    <property type="match status" value="1"/>
</dbReference>
<name>E0NP18_9FIRM</name>
<feature type="binding site" evidence="12">
    <location>
        <position position="109"/>
    </location>
    <ligand>
        <name>[4Fe-4S] cluster</name>
        <dbReference type="ChEBI" id="CHEBI:49883"/>
        <note>4Fe-4S-S-AdoMet</note>
    </ligand>
</feature>
<comment type="similarity">
    <text evidence="12">Belongs to the radical SAM superfamily. RlmN family.</text>
</comment>
<protein>
    <recommendedName>
        <fullName evidence="12">Probable dual-specificity RNA methyltransferase RlmN</fullName>
        <ecNumber evidence="12">2.1.1.192</ecNumber>
    </recommendedName>
    <alternativeName>
        <fullName evidence="12">23S rRNA (adenine(2503)-C(2))-methyltransferase</fullName>
    </alternativeName>
    <alternativeName>
        <fullName evidence="12">23S rRNA m2A2503 methyltransferase</fullName>
    </alternativeName>
    <alternativeName>
        <fullName evidence="12">Ribosomal RNA large subunit methyltransferase N</fullName>
    </alternativeName>
    <alternativeName>
        <fullName evidence="12">tRNA (adenine(37)-C(2))-methyltransferase</fullName>
    </alternativeName>
    <alternativeName>
        <fullName evidence="12">tRNA m2A37 methyltransferase</fullName>
    </alternativeName>
</protein>
<dbReference type="RefSeq" id="WP_008902682.1">
    <property type="nucleotide sequence ID" value="NZ_GL397071.1"/>
</dbReference>
<comment type="function">
    <text evidence="12">Specifically methylates position 2 of adenine 2503 in 23S rRNA and position 2 of adenine 37 in tRNAs.</text>
</comment>
<dbReference type="CDD" id="cd01335">
    <property type="entry name" value="Radical_SAM"/>
    <property type="match status" value="1"/>
</dbReference>
<dbReference type="PANTHER" id="PTHR30544:SF5">
    <property type="entry name" value="RADICAL SAM CORE DOMAIN-CONTAINING PROTEIN"/>
    <property type="match status" value="1"/>
</dbReference>
<evidence type="ECO:0000259" key="13">
    <source>
        <dbReference type="PROSITE" id="PS51918"/>
    </source>
</evidence>
<feature type="binding site" evidence="12">
    <location>
        <position position="105"/>
    </location>
    <ligand>
        <name>[4Fe-4S] cluster</name>
        <dbReference type="ChEBI" id="CHEBI:49883"/>
        <note>4Fe-4S-S-AdoMet</note>
    </ligand>
</feature>
<evidence type="ECO:0000313" key="14">
    <source>
        <dbReference type="EMBL" id="EFM24486.1"/>
    </source>
</evidence>
<dbReference type="InterPro" id="IPR007197">
    <property type="entry name" value="rSAM"/>
</dbReference>
<evidence type="ECO:0000313" key="15">
    <source>
        <dbReference type="Proteomes" id="UP000003280"/>
    </source>
</evidence>
<dbReference type="EMBL" id="AEEH01000053">
    <property type="protein sequence ID" value="EFM24486.1"/>
    <property type="molecule type" value="Genomic_DNA"/>
</dbReference>
<feature type="binding site" evidence="12">
    <location>
        <position position="112"/>
    </location>
    <ligand>
        <name>[4Fe-4S] cluster</name>
        <dbReference type="ChEBI" id="CHEBI:49883"/>
        <note>4Fe-4S-S-AdoMet</note>
    </ligand>
</feature>
<dbReference type="OrthoDB" id="9793973at2"/>
<keyword evidence="8 12" id="KW-0819">tRNA processing</keyword>
<keyword evidence="15" id="KW-1185">Reference proteome</keyword>
<comment type="miscellaneous">
    <text evidence="12">Reaction proceeds by a ping-pong mechanism involving intermediate methylation of a conserved cysteine residue.</text>
</comment>
<dbReference type="Proteomes" id="UP000003280">
    <property type="component" value="Unassembled WGS sequence"/>
</dbReference>
<dbReference type="GO" id="GO:0019843">
    <property type="term" value="F:rRNA binding"/>
    <property type="evidence" value="ECO:0007669"/>
    <property type="project" value="UniProtKB-UniRule"/>
</dbReference>
<comment type="subcellular location">
    <subcellularLocation>
        <location evidence="1 12">Cytoplasm</location>
    </subcellularLocation>
</comment>
<feature type="binding site" evidence="12">
    <location>
        <begin position="207"/>
        <end position="209"/>
    </location>
    <ligand>
        <name>S-adenosyl-L-methionine</name>
        <dbReference type="ChEBI" id="CHEBI:59789"/>
    </ligand>
</feature>
<comment type="caution">
    <text evidence="12">Lacks conserved residue(s) required for the propagation of feature annotation.</text>
</comment>
<comment type="catalytic activity">
    <reaction evidence="12">
        <text>adenosine(37) in tRNA + 2 reduced [2Fe-2S]-[ferredoxin] + 2 S-adenosyl-L-methionine = 2-methyladenosine(37) in tRNA + 5'-deoxyadenosine + L-methionine + 2 oxidized [2Fe-2S]-[ferredoxin] + S-adenosyl-L-homocysteine</text>
        <dbReference type="Rhea" id="RHEA:43332"/>
        <dbReference type="Rhea" id="RHEA-COMP:10000"/>
        <dbReference type="Rhea" id="RHEA-COMP:10001"/>
        <dbReference type="Rhea" id="RHEA-COMP:10162"/>
        <dbReference type="Rhea" id="RHEA-COMP:10485"/>
        <dbReference type="ChEBI" id="CHEBI:17319"/>
        <dbReference type="ChEBI" id="CHEBI:33737"/>
        <dbReference type="ChEBI" id="CHEBI:33738"/>
        <dbReference type="ChEBI" id="CHEBI:57844"/>
        <dbReference type="ChEBI" id="CHEBI:57856"/>
        <dbReference type="ChEBI" id="CHEBI:59789"/>
        <dbReference type="ChEBI" id="CHEBI:74411"/>
        <dbReference type="ChEBI" id="CHEBI:74497"/>
        <dbReference type="EC" id="2.1.1.192"/>
    </reaction>
</comment>
<dbReference type="Pfam" id="PF21016">
    <property type="entry name" value="RlmN_N"/>
    <property type="match status" value="1"/>
</dbReference>
<evidence type="ECO:0000256" key="12">
    <source>
        <dbReference type="HAMAP-Rule" id="MF_01849"/>
    </source>
</evidence>
<reference evidence="14 15" key="1">
    <citation type="submission" date="2010-07" db="EMBL/GenBank/DDBJ databases">
        <authorList>
            <person name="Muzny D."/>
            <person name="Qin X."/>
            <person name="Deng J."/>
            <person name="Jiang H."/>
            <person name="Liu Y."/>
            <person name="Qu J."/>
            <person name="Song X.-Z."/>
            <person name="Zhang L."/>
            <person name="Thornton R."/>
            <person name="Coyle M."/>
            <person name="Francisco L."/>
            <person name="Jackson L."/>
            <person name="Javaid M."/>
            <person name="Korchina V."/>
            <person name="Kovar C."/>
            <person name="Mata R."/>
            <person name="Mathew T."/>
            <person name="Ngo R."/>
            <person name="Nguyen L."/>
            <person name="Nguyen N."/>
            <person name="Okwuonu G."/>
            <person name="Ongeri F."/>
            <person name="Pham C."/>
            <person name="Simmons D."/>
            <person name="Wilczek-Boney K."/>
            <person name="Hale W."/>
            <person name="Jakkamsetti A."/>
            <person name="Pham P."/>
            <person name="Ruth R."/>
            <person name="San Lucas F."/>
            <person name="Warren J."/>
            <person name="Zhang J."/>
            <person name="Zhao Z."/>
            <person name="Zhou C."/>
            <person name="Zhu D."/>
            <person name="Lee S."/>
            <person name="Bess C."/>
            <person name="Blankenburg K."/>
            <person name="Forbes L."/>
            <person name="Fu Q."/>
            <person name="Gubbala S."/>
            <person name="Hirani K."/>
            <person name="Jayaseelan J.C."/>
            <person name="Lara F."/>
            <person name="Munidasa M."/>
            <person name="Palculict T."/>
            <person name="Patil S."/>
            <person name="Pu L.-L."/>
            <person name="Saada N."/>
            <person name="Tang L."/>
            <person name="Weissenberger G."/>
            <person name="Zhu Y."/>
            <person name="Hemphill L."/>
            <person name="Shang Y."/>
            <person name="Youmans B."/>
            <person name="Ayvaz T."/>
            <person name="Ross M."/>
            <person name="Santibanez J."/>
            <person name="Aqrawi P."/>
            <person name="Gross S."/>
            <person name="Joshi V."/>
            <person name="Fowler G."/>
            <person name="Nazareth L."/>
            <person name="Reid J."/>
            <person name="Worley K."/>
            <person name="Petrosino J."/>
            <person name="Highlander S."/>
            <person name="Gibbs R."/>
        </authorList>
    </citation>
    <scope>NUCLEOTIDE SEQUENCE [LARGE SCALE GENOMIC DNA]</scope>
    <source>
        <strain evidence="14 15">ATCC BAA-1640</strain>
    </source>
</reference>
<evidence type="ECO:0000256" key="6">
    <source>
        <dbReference type="ARBA" id="ARBA00022679"/>
    </source>
</evidence>
<dbReference type="PROSITE" id="PS51918">
    <property type="entry name" value="RADICAL_SAM"/>
    <property type="match status" value="1"/>
</dbReference>
<evidence type="ECO:0000256" key="7">
    <source>
        <dbReference type="ARBA" id="ARBA00022691"/>
    </source>
</evidence>
<dbReference type="InterPro" id="IPR004383">
    <property type="entry name" value="rRNA_lsu_MTrfase_RlmN/Cfr"/>
</dbReference>
<feature type="active site" description="Proton acceptor" evidence="12">
    <location>
        <position position="85"/>
    </location>
</feature>
<keyword evidence="5 12" id="KW-0489">Methyltransferase</keyword>
<keyword evidence="3 12" id="KW-0963">Cytoplasm</keyword>
<accession>E0NP18</accession>
<dbReference type="SFLD" id="SFLDF00275">
    <property type="entry name" value="adenosine_C2_methyltransferase"/>
    <property type="match status" value="1"/>
</dbReference>
<evidence type="ECO:0000256" key="11">
    <source>
        <dbReference type="ARBA" id="ARBA00023014"/>
    </source>
</evidence>
<dbReference type="HOGENOM" id="CLU_029101_0_1_9"/>
<feature type="binding site" evidence="12">
    <location>
        <begin position="152"/>
        <end position="153"/>
    </location>
    <ligand>
        <name>S-adenosyl-L-methionine</name>
        <dbReference type="ChEBI" id="CHEBI:59789"/>
    </ligand>
</feature>
<dbReference type="PANTHER" id="PTHR30544">
    <property type="entry name" value="23S RRNA METHYLTRANSFERASE"/>
    <property type="match status" value="1"/>
</dbReference>
<dbReference type="PIRSF" id="PIRSF006004">
    <property type="entry name" value="CHP00048"/>
    <property type="match status" value="1"/>
</dbReference>
<dbReference type="Gene3D" id="3.20.20.70">
    <property type="entry name" value="Aldolase class I"/>
    <property type="match status" value="1"/>
</dbReference>
<dbReference type="NCBIfam" id="TIGR00048">
    <property type="entry name" value="rRNA_mod_RlmN"/>
    <property type="match status" value="1"/>
</dbReference>
<dbReference type="SUPFAM" id="SSF102114">
    <property type="entry name" value="Radical SAM enzymes"/>
    <property type="match status" value="1"/>
</dbReference>
<dbReference type="InterPro" id="IPR013785">
    <property type="entry name" value="Aldolase_TIM"/>
</dbReference>
<dbReference type="GO" id="GO:0051539">
    <property type="term" value="F:4 iron, 4 sulfur cluster binding"/>
    <property type="evidence" value="ECO:0007669"/>
    <property type="project" value="UniProtKB-UniRule"/>
</dbReference>
<gene>
    <name evidence="12 14" type="primary">rlmN</name>
    <name evidence="14" type="ORF">HMPREF9225_1907</name>
</gene>
<organism evidence="14 15">
    <name type="scientific">Peptoniphilus duerdenii ATCC BAA-1640</name>
    <dbReference type="NCBI Taxonomy" id="862517"/>
    <lineage>
        <taxon>Bacteria</taxon>
        <taxon>Bacillati</taxon>
        <taxon>Bacillota</taxon>
        <taxon>Tissierellia</taxon>
        <taxon>Tissierellales</taxon>
        <taxon>Peptoniphilaceae</taxon>
        <taxon>Peptoniphilus</taxon>
    </lineage>
</organism>
<comment type="catalytic activity">
    <reaction evidence="12">
        <text>adenosine(2503) in 23S rRNA + 2 reduced [2Fe-2S]-[ferredoxin] + 2 S-adenosyl-L-methionine = 2-methyladenosine(2503) in 23S rRNA + 5'-deoxyadenosine + L-methionine + 2 oxidized [2Fe-2S]-[ferredoxin] + S-adenosyl-L-homocysteine</text>
        <dbReference type="Rhea" id="RHEA:42916"/>
        <dbReference type="Rhea" id="RHEA-COMP:10000"/>
        <dbReference type="Rhea" id="RHEA-COMP:10001"/>
        <dbReference type="Rhea" id="RHEA-COMP:10152"/>
        <dbReference type="Rhea" id="RHEA-COMP:10282"/>
        <dbReference type="ChEBI" id="CHEBI:17319"/>
        <dbReference type="ChEBI" id="CHEBI:33737"/>
        <dbReference type="ChEBI" id="CHEBI:33738"/>
        <dbReference type="ChEBI" id="CHEBI:57844"/>
        <dbReference type="ChEBI" id="CHEBI:57856"/>
        <dbReference type="ChEBI" id="CHEBI:59789"/>
        <dbReference type="ChEBI" id="CHEBI:74411"/>
        <dbReference type="ChEBI" id="CHEBI:74497"/>
        <dbReference type="EC" id="2.1.1.192"/>
    </reaction>
</comment>
<dbReference type="GO" id="GO:0046872">
    <property type="term" value="F:metal ion binding"/>
    <property type="evidence" value="ECO:0007669"/>
    <property type="project" value="UniProtKB-KW"/>
</dbReference>
<evidence type="ECO:0000256" key="2">
    <source>
        <dbReference type="ARBA" id="ARBA00022485"/>
    </source>
</evidence>
<sequence length="342" mass="38995">MFINDLTFEEMKSYIEEIGEKKFRAQQLFTFFNKNKKWDLNSSSNLPKDLKSLPVREIKIFEEYHSKIDETVKFLFELNDGNLIEGVLLKYEHGYSQCISTQVGCRMGCSFCASTKGGRIRNLTPSEMAGQIYLVENKLGINISNIVLMGSGEPLDNYENVIKFFDIIHDENGKNLSNRSITISSCGIVPRIYDLEKLKKPINLAISLHSPFDEDRKKIMPITNRYSIEEVLAASKYYSEGTGTRITLEYTLIKDVNDREIDADELIRITKDIKVHVNLIPLNPIKEYNKGKTSPKGAKKFQNMLLKGGINATIRRELGSDISASCGQLRRKRLENENSKAN</sequence>
<evidence type="ECO:0000256" key="3">
    <source>
        <dbReference type="ARBA" id="ARBA00022490"/>
    </source>
</evidence>
<dbReference type="eggNOG" id="COG0820">
    <property type="taxonomic scope" value="Bacteria"/>
</dbReference>
<dbReference type="GO" id="GO:0030488">
    <property type="term" value="P:tRNA methylation"/>
    <property type="evidence" value="ECO:0007669"/>
    <property type="project" value="UniProtKB-UniRule"/>
</dbReference>
<dbReference type="InterPro" id="IPR040072">
    <property type="entry name" value="Methyltransferase_A"/>
</dbReference>
<dbReference type="FunFam" id="3.20.20.70:FF:000014">
    <property type="entry name" value="Probable dual-specificity RNA methyltransferase RlmN"/>
    <property type="match status" value="1"/>
</dbReference>
<dbReference type="GO" id="GO:0070040">
    <property type="term" value="F:rRNA (adenine(2503)-C2-)-methyltransferase activity"/>
    <property type="evidence" value="ECO:0007669"/>
    <property type="project" value="UniProtKB-UniRule"/>
</dbReference>
<feature type="domain" description="Radical SAM core" evidence="13">
    <location>
        <begin position="91"/>
        <end position="321"/>
    </location>
</feature>
<keyword evidence="11 12" id="KW-0411">Iron-sulfur</keyword>
<keyword evidence="7 12" id="KW-0949">S-adenosyl-L-methionine</keyword>
<dbReference type="AlphaFoldDB" id="E0NP18"/>
<keyword evidence="12" id="KW-1015">Disulfide bond</keyword>
<dbReference type="GO" id="GO:0070475">
    <property type="term" value="P:rRNA base methylation"/>
    <property type="evidence" value="ECO:0007669"/>
    <property type="project" value="UniProtKB-UniRule"/>
</dbReference>
<proteinExistence type="inferred from homology"/>
<dbReference type="EC" id="2.1.1.192" evidence="12"/>
<dbReference type="SFLD" id="SFLDG01062">
    <property type="entry name" value="methyltransferase_(Class_A)"/>
    <property type="match status" value="1"/>
</dbReference>
<dbReference type="Gene3D" id="1.10.150.530">
    <property type="match status" value="1"/>
</dbReference>
<keyword evidence="6 12" id="KW-0808">Transferase</keyword>
<dbReference type="InterPro" id="IPR027492">
    <property type="entry name" value="RNA_MTrfase_RlmN"/>
</dbReference>
<dbReference type="Pfam" id="PF04055">
    <property type="entry name" value="Radical_SAM"/>
    <property type="match status" value="1"/>
</dbReference>
<feature type="binding site" evidence="12">
    <location>
        <position position="184"/>
    </location>
    <ligand>
        <name>S-adenosyl-L-methionine</name>
        <dbReference type="ChEBI" id="CHEBI:59789"/>
    </ligand>
</feature>
<dbReference type="InterPro" id="IPR048641">
    <property type="entry name" value="RlmN_N"/>
</dbReference>
<dbReference type="InterPro" id="IPR058240">
    <property type="entry name" value="rSAM_sf"/>
</dbReference>
<dbReference type="HAMAP" id="MF_01849">
    <property type="entry name" value="RNA_methyltr_RlmN"/>
    <property type="match status" value="1"/>
</dbReference>
<evidence type="ECO:0000256" key="8">
    <source>
        <dbReference type="ARBA" id="ARBA00022694"/>
    </source>
</evidence>
<keyword evidence="4 12" id="KW-0698">rRNA processing</keyword>
<evidence type="ECO:0000256" key="9">
    <source>
        <dbReference type="ARBA" id="ARBA00022723"/>
    </source>
</evidence>
<evidence type="ECO:0000256" key="5">
    <source>
        <dbReference type="ARBA" id="ARBA00022603"/>
    </source>
</evidence>
<dbReference type="GO" id="GO:0002935">
    <property type="term" value="F:tRNA (adenine(37)-C2)-methyltransferase activity"/>
    <property type="evidence" value="ECO:0007669"/>
    <property type="project" value="UniProtKB-UniRule"/>
</dbReference>
<dbReference type="GO" id="GO:0005737">
    <property type="term" value="C:cytoplasm"/>
    <property type="evidence" value="ECO:0007669"/>
    <property type="project" value="UniProtKB-SubCell"/>
</dbReference>
<comment type="caution">
    <text evidence="14">The sequence shown here is derived from an EMBL/GenBank/DDBJ whole genome shotgun (WGS) entry which is preliminary data.</text>
</comment>
<comment type="cofactor">
    <cofactor evidence="12">
        <name>[4Fe-4S] cluster</name>
        <dbReference type="ChEBI" id="CHEBI:49883"/>
    </cofactor>
    <text evidence="12">Binds 1 [4Fe-4S] cluster. The cluster is coordinated with 3 cysteines and an exchangeable S-adenosyl-L-methionine.</text>
</comment>
<dbReference type="GO" id="GO:0000049">
    <property type="term" value="F:tRNA binding"/>
    <property type="evidence" value="ECO:0007669"/>
    <property type="project" value="UniProtKB-UniRule"/>
</dbReference>
<keyword evidence="10 12" id="KW-0408">Iron</keyword>